<dbReference type="Gene3D" id="3.90.550.10">
    <property type="entry name" value="Spore Coat Polysaccharide Biosynthesis Protein SpsA, Chain A"/>
    <property type="match status" value="1"/>
</dbReference>
<sequence length="320" mass="36527">MRKILTVVLPGMMMVLIILSIFGSPQGIRQHQNSSIPINEILKKLDRLEGRLNQLLDTVFRLKKRPNSLPTIYIVTPTYKRLEQIPELTRLAQTLVNVPNIHWIVADDTNTTNPQVIHLLKRIHLPYTYLLTPMPQEFKKELARPKGVANRNGGMEWIRAHATEGVLYFADDDNTYDIQIFEEMRYTRVVSMFPVGLLTEAGLSTPVLKDGRFIGWYDGWIGGRKFPVDMAGFAVSVPFLLTVPKAKMPYTAGMEETGFLSSLNITTDQIEFLADNCTQIYVWHTKTHKNNPASRNILLPEYNGTNLRILQEVMTIKEDS</sequence>
<evidence type="ECO:0000256" key="1">
    <source>
        <dbReference type="ARBA" id="ARBA00001936"/>
    </source>
</evidence>
<evidence type="ECO:0000256" key="5">
    <source>
        <dbReference type="ARBA" id="ARBA00012641"/>
    </source>
</evidence>
<feature type="binding site" evidence="17">
    <location>
        <position position="173"/>
    </location>
    <ligand>
        <name>Mn(2+)</name>
        <dbReference type="ChEBI" id="CHEBI:29035"/>
    </ligand>
</feature>
<dbReference type="PANTHER" id="PTHR10896:SF50">
    <property type="entry name" value="GALACTOSYLGALACTOSYLXYLOSYLPROTEIN 3-BETA-GLUCURONOSYLTRANSFERASE P"/>
    <property type="match status" value="1"/>
</dbReference>
<organism evidence="21 22">
    <name type="scientific">Cherax quadricarinatus</name>
    <name type="common">Australian red claw crayfish</name>
    <dbReference type="NCBI Taxonomy" id="27406"/>
    <lineage>
        <taxon>Eukaryota</taxon>
        <taxon>Metazoa</taxon>
        <taxon>Ecdysozoa</taxon>
        <taxon>Arthropoda</taxon>
        <taxon>Crustacea</taxon>
        <taxon>Multicrustacea</taxon>
        <taxon>Malacostraca</taxon>
        <taxon>Eumalacostraca</taxon>
        <taxon>Eucarida</taxon>
        <taxon>Decapoda</taxon>
        <taxon>Pleocyemata</taxon>
        <taxon>Astacidea</taxon>
        <taxon>Parastacoidea</taxon>
        <taxon>Parastacidae</taxon>
        <taxon>Cherax</taxon>
    </lineage>
</organism>
<dbReference type="GO" id="GO:0000139">
    <property type="term" value="C:Golgi membrane"/>
    <property type="evidence" value="ECO:0007669"/>
    <property type="project" value="UniProtKB-SubCell"/>
</dbReference>
<evidence type="ECO:0000256" key="13">
    <source>
        <dbReference type="ARBA" id="ARBA00023180"/>
    </source>
</evidence>
<keyword evidence="12" id="KW-0472">Membrane</keyword>
<dbReference type="CDD" id="cd00218">
    <property type="entry name" value="GlcAT-I"/>
    <property type="match status" value="1"/>
</dbReference>
<evidence type="ECO:0000256" key="2">
    <source>
        <dbReference type="ARBA" id="ARBA00004323"/>
    </source>
</evidence>
<keyword evidence="11 19" id="KW-0333">Golgi apparatus</keyword>
<comment type="caution">
    <text evidence="21">The sequence shown here is derived from an EMBL/GenBank/DDBJ whole genome shotgun (WGS) entry which is preliminary data.</text>
</comment>
<evidence type="ECO:0000256" key="19">
    <source>
        <dbReference type="RuleBase" id="RU363127"/>
    </source>
</evidence>
<dbReference type="InterPro" id="IPR029044">
    <property type="entry name" value="Nucleotide-diphossugar_trans"/>
</dbReference>
<dbReference type="GO" id="GO:0050650">
    <property type="term" value="P:chondroitin sulfate proteoglycan biosynthetic process"/>
    <property type="evidence" value="ECO:0007669"/>
    <property type="project" value="TreeGrafter"/>
</dbReference>
<evidence type="ECO:0000256" key="9">
    <source>
        <dbReference type="ARBA" id="ARBA00022968"/>
    </source>
</evidence>
<dbReference type="AlphaFoldDB" id="A0AAW0WVS8"/>
<dbReference type="InterPro" id="IPR005027">
    <property type="entry name" value="Glyco_trans_43"/>
</dbReference>
<evidence type="ECO:0000256" key="3">
    <source>
        <dbReference type="ARBA" id="ARBA00004922"/>
    </source>
</evidence>
<evidence type="ECO:0000256" key="6">
    <source>
        <dbReference type="ARBA" id="ARBA00022679"/>
    </source>
</evidence>
<evidence type="ECO:0000256" key="15">
    <source>
        <dbReference type="ARBA" id="ARBA00047979"/>
    </source>
</evidence>
<proteinExistence type="inferred from homology"/>
<comment type="cofactor">
    <cofactor evidence="1 17 19">
        <name>Mn(2+)</name>
        <dbReference type="ChEBI" id="CHEBI:29035"/>
    </cofactor>
</comment>
<dbReference type="SUPFAM" id="SSF53448">
    <property type="entry name" value="Nucleotide-diphospho-sugar transferases"/>
    <property type="match status" value="1"/>
</dbReference>
<gene>
    <name evidence="21" type="ORF">OTU49_007567</name>
</gene>
<keyword evidence="7" id="KW-0812">Transmembrane</keyword>
<dbReference type="Pfam" id="PF03360">
    <property type="entry name" value="Glyco_transf_43"/>
    <property type="match status" value="1"/>
</dbReference>
<dbReference type="Proteomes" id="UP001445076">
    <property type="component" value="Unassembled WGS sequence"/>
</dbReference>
<comment type="pathway">
    <text evidence="3 19">Protein modification; protein glycosylation.</text>
</comment>
<evidence type="ECO:0000256" key="11">
    <source>
        <dbReference type="ARBA" id="ARBA00023034"/>
    </source>
</evidence>
<keyword evidence="9 19" id="KW-0735">Signal-anchor</keyword>
<keyword evidence="20" id="KW-0175">Coiled coil</keyword>
<evidence type="ECO:0000256" key="8">
    <source>
        <dbReference type="ARBA" id="ARBA00022723"/>
    </source>
</evidence>
<name>A0AAW0WVS8_CHEQU</name>
<evidence type="ECO:0000256" key="20">
    <source>
        <dbReference type="SAM" id="Coils"/>
    </source>
</evidence>
<feature type="coiled-coil region" evidence="20">
    <location>
        <begin position="38"/>
        <end position="65"/>
    </location>
</feature>
<dbReference type="GO" id="GO:0046872">
    <property type="term" value="F:metal ion binding"/>
    <property type="evidence" value="ECO:0007669"/>
    <property type="project" value="UniProtKB-KW"/>
</dbReference>
<evidence type="ECO:0000256" key="12">
    <source>
        <dbReference type="ARBA" id="ARBA00023136"/>
    </source>
</evidence>
<accession>A0AAW0WVS8</accession>
<keyword evidence="22" id="KW-1185">Reference proteome</keyword>
<keyword evidence="13 18" id="KW-0325">Glycoprotein</keyword>
<evidence type="ECO:0000313" key="22">
    <source>
        <dbReference type="Proteomes" id="UP001445076"/>
    </source>
</evidence>
<comment type="subcellular location">
    <subcellularLocation>
        <location evidence="2 19">Golgi apparatus membrane</location>
        <topology evidence="2 19">Single-pass type II membrane protein</topology>
    </subcellularLocation>
</comment>
<feature type="active site" description="Proton donor/acceptor" evidence="16">
    <location>
        <position position="256"/>
    </location>
</feature>
<evidence type="ECO:0000256" key="18">
    <source>
        <dbReference type="PIRSR" id="PIRSR605027-6"/>
    </source>
</evidence>
<feature type="glycosylation site" description="N-linked (GlcNAc...) asparagine" evidence="18">
    <location>
        <position position="276"/>
    </location>
</feature>
<evidence type="ECO:0000256" key="14">
    <source>
        <dbReference type="ARBA" id="ARBA00023211"/>
    </source>
</evidence>
<evidence type="ECO:0000256" key="4">
    <source>
        <dbReference type="ARBA" id="ARBA00007706"/>
    </source>
</evidence>
<comment type="similarity">
    <text evidence="4 19">Belongs to the glycosyltransferase 43 family.</text>
</comment>
<dbReference type="PANTHER" id="PTHR10896">
    <property type="entry name" value="GALACTOSYLGALACTOSYLXYLOSYLPROTEIN 3-BETA-GLUCURONOSYLTRANSFERASE BETA-1,3-GLUCURONYLTRANSFERASE"/>
    <property type="match status" value="1"/>
</dbReference>
<reference evidence="21 22" key="1">
    <citation type="journal article" date="2024" name="BMC Genomics">
        <title>Genome assembly of redclaw crayfish (Cherax quadricarinatus) provides insights into its immune adaptation and hypoxia tolerance.</title>
        <authorList>
            <person name="Liu Z."/>
            <person name="Zheng J."/>
            <person name="Li H."/>
            <person name="Fang K."/>
            <person name="Wang S."/>
            <person name="He J."/>
            <person name="Zhou D."/>
            <person name="Weng S."/>
            <person name="Chi M."/>
            <person name="Gu Z."/>
            <person name="He J."/>
            <person name="Li F."/>
            <person name="Wang M."/>
        </authorList>
    </citation>
    <scope>NUCLEOTIDE SEQUENCE [LARGE SCALE GENOMIC DNA]</scope>
    <source>
        <strain evidence="21">ZL_2023a</strain>
    </source>
</reference>
<keyword evidence="8 17" id="KW-0479">Metal-binding</keyword>
<dbReference type="FunFam" id="3.90.550.10:FF:000044">
    <property type="entry name" value="Galactosylgalactosylxylosylprotein 3-beta-glucuronosyltransferase"/>
    <property type="match status" value="1"/>
</dbReference>
<keyword evidence="6 19" id="KW-0808">Transferase</keyword>
<evidence type="ECO:0000256" key="17">
    <source>
        <dbReference type="PIRSR" id="PIRSR605027-3"/>
    </source>
</evidence>
<comment type="catalytic activity">
    <reaction evidence="15 19">
        <text>3-O-(beta-D-galactosyl-(1-&gt;3)-beta-D-galactosyl-(1-&gt;4)-beta-D-xylosyl)-L-seryl-[protein] + UDP-alpha-D-glucuronate = 3-O-(beta-D-GlcA-(1-&gt;3)-beta-D-Gal-(1-&gt;3)-beta-D-Gal-(1-&gt;4)-beta-D-Xyl)-L-seryl-[protein] + UDP + H(+)</text>
        <dbReference type="Rhea" id="RHEA:24168"/>
        <dbReference type="Rhea" id="RHEA-COMP:12571"/>
        <dbReference type="Rhea" id="RHEA-COMP:12573"/>
        <dbReference type="ChEBI" id="CHEBI:15378"/>
        <dbReference type="ChEBI" id="CHEBI:58052"/>
        <dbReference type="ChEBI" id="CHEBI:58223"/>
        <dbReference type="ChEBI" id="CHEBI:132090"/>
        <dbReference type="ChEBI" id="CHEBI:132093"/>
        <dbReference type="EC" id="2.4.1.135"/>
    </reaction>
</comment>
<dbReference type="GO" id="GO:0005975">
    <property type="term" value="P:carbohydrate metabolic process"/>
    <property type="evidence" value="ECO:0007669"/>
    <property type="project" value="TreeGrafter"/>
</dbReference>
<dbReference type="GO" id="GO:0015018">
    <property type="term" value="F:galactosylgalactosylxylosylprotein 3-beta-glucuronosyltransferase activity"/>
    <property type="evidence" value="ECO:0007669"/>
    <property type="project" value="UniProtKB-UniRule"/>
</dbReference>
<keyword evidence="10" id="KW-1133">Transmembrane helix</keyword>
<dbReference type="EC" id="2.4.1.135" evidence="5 19"/>
<evidence type="ECO:0000256" key="16">
    <source>
        <dbReference type="PIRSR" id="PIRSR605027-1"/>
    </source>
</evidence>
<evidence type="ECO:0000313" key="21">
    <source>
        <dbReference type="EMBL" id="KAK8731363.1"/>
    </source>
</evidence>
<evidence type="ECO:0000256" key="10">
    <source>
        <dbReference type="ARBA" id="ARBA00022989"/>
    </source>
</evidence>
<dbReference type="EMBL" id="JARKIK010000061">
    <property type="protein sequence ID" value="KAK8731363.1"/>
    <property type="molecule type" value="Genomic_DNA"/>
</dbReference>
<evidence type="ECO:0000256" key="7">
    <source>
        <dbReference type="ARBA" id="ARBA00022692"/>
    </source>
</evidence>
<keyword evidence="14 17" id="KW-0464">Manganese</keyword>
<protein>
    <recommendedName>
        <fullName evidence="5 19">Galactosylgalactosylxylosylprotein 3-beta-glucuronosyltransferase</fullName>
        <ecNumber evidence="5 19">2.4.1.135</ecNumber>
    </recommendedName>
</protein>